<keyword evidence="3" id="KW-1185">Reference proteome</keyword>
<organism evidence="2 3">
    <name type="scientific">Saponaria officinalis</name>
    <name type="common">Common soapwort</name>
    <name type="synonym">Lychnis saponaria</name>
    <dbReference type="NCBI Taxonomy" id="3572"/>
    <lineage>
        <taxon>Eukaryota</taxon>
        <taxon>Viridiplantae</taxon>
        <taxon>Streptophyta</taxon>
        <taxon>Embryophyta</taxon>
        <taxon>Tracheophyta</taxon>
        <taxon>Spermatophyta</taxon>
        <taxon>Magnoliopsida</taxon>
        <taxon>eudicotyledons</taxon>
        <taxon>Gunneridae</taxon>
        <taxon>Pentapetalae</taxon>
        <taxon>Caryophyllales</taxon>
        <taxon>Caryophyllaceae</taxon>
        <taxon>Caryophylleae</taxon>
        <taxon>Saponaria</taxon>
    </lineage>
</organism>
<dbReference type="InterPro" id="IPR036397">
    <property type="entry name" value="RNaseH_sf"/>
</dbReference>
<name>A0AAW1LJU8_SAPOF</name>
<evidence type="ECO:0000313" key="3">
    <source>
        <dbReference type="Proteomes" id="UP001443914"/>
    </source>
</evidence>
<accession>A0AAW1LJU8</accession>
<evidence type="ECO:0008006" key="4">
    <source>
        <dbReference type="Google" id="ProtNLM"/>
    </source>
</evidence>
<dbReference type="GO" id="GO:0003676">
    <property type="term" value="F:nucleic acid binding"/>
    <property type="evidence" value="ECO:0007669"/>
    <property type="project" value="InterPro"/>
</dbReference>
<dbReference type="AlphaFoldDB" id="A0AAW1LJU8"/>
<feature type="compositionally biased region" description="Polar residues" evidence="1">
    <location>
        <begin position="9"/>
        <end position="20"/>
    </location>
</feature>
<evidence type="ECO:0000256" key="1">
    <source>
        <dbReference type="SAM" id="MobiDB-lite"/>
    </source>
</evidence>
<dbReference type="PANTHER" id="PTHR47169:SF2">
    <property type="entry name" value="OS01G0541250 PROTEIN"/>
    <property type="match status" value="1"/>
</dbReference>
<evidence type="ECO:0000313" key="2">
    <source>
        <dbReference type="EMBL" id="KAK9733651.1"/>
    </source>
</evidence>
<reference evidence="2" key="1">
    <citation type="submission" date="2024-03" db="EMBL/GenBank/DDBJ databases">
        <title>WGS assembly of Saponaria officinalis var. Norfolk2.</title>
        <authorList>
            <person name="Jenkins J."/>
            <person name="Shu S."/>
            <person name="Grimwood J."/>
            <person name="Barry K."/>
            <person name="Goodstein D."/>
            <person name="Schmutz J."/>
            <person name="Leebens-Mack J."/>
            <person name="Osbourn A."/>
        </authorList>
    </citation>
    <scope>NUCLEOTIDE SEQUENCE [LARGE SCALE GENOMIC DNA]</scope>
    <source>
        <strain evidence="2">JIC</strain>
    </source>
</reference>
<protein>
    <recommendedName>
        <fullName evidence="4">Transposase</fullName>
    </recommendedName>
</protein>
<dbReference type="EMBL" id="JBDFQZ010000004">
    <property type="protein sequence ID" value="KAK9733651.1"/>
    <property type="molecule type" value="Genomic_DNA"/>
</dbReference>
<sequence>MENIFPTRIRSTTPTASSITLRDPSSKNNPTLTEKEKNEISLQMHLHCHHGNLEHGFLKELESKYGVSRWTIHRLWKVVHQSIVDGEAPYLKPKFKGSINSLALDIEKVRNADLSSRMNLNGLACILGCSYSTAQRSVCKGKVRSHTNAVKPLLSKENMENRLKFVLSKIKPESLPQNPTFEGMYDYVHIDEKWFYMTRTFQRYYLLPEEENPHRTCKSKKFIEKIMFMAAVARPRFDSDGTCTFNGKIGIFPFSVEVPAQRASKNRARGVLVTKPIESITKEVVKQYLLQKVIPAIKDKWPAGSNKHIIIQQDNAKTHISGDDPEFLKVAQADGFDIVLQCQPSNSPDLNINDLGFFRVIQTIQHEKSPKTVRELINAVEVAFNETNDVTLNYVWLSLMFYMNEILSDKGNNKYKLPHMNKKRLSRLGILPTHVCPNKEVVLERLAELQEQSDIGQQTITADEPSIGNNIDVQGEA</sequence>
<feature type="region of interest" description="Disordered" evidence="1">
    <location>
        <begin position="1"/>
        <end position="32"/>
    </location>
</feature>
<gene>
    <name evidence="2" type="ORF">RND81_04G081700</name>
</gene>
<proteinExistence type="predicted"/>
<comment type="caution">
    <text evidence="2">The sequence shown here is derived from an EMBL/GenBank/DDBJ whole genome shotgun (WGS) entry which is preliminary data.</text>
</comment>
<dbReference type="Gene3D" id="3.30.420.10">
    <property type="entry name" value="Ribonuclease H-like superfamily/Ribonuclease H"/>
    <property type="match status" value="1"/>
</dbReference>
<dbReference type="Proteomes" id="UP001443914">
    <property type="component" value="Unassembled WGS sequence"/>
</dbReference>
<dbReference type="PANTHER" id="PTHR47169">
    <property type="entry name" value="OS01G0541250 PROTEIN"/>
    <property type="match status" value="1"/>
</dbReference>